<reference evidence="1" key="1">
    <citation type="journal article" date="2023" name="Science">
        <title>Genome structures resolve the early diversification of teleost fishes.</title>
        <authorList>
            <person name="Parey E."/>
            <person name="Louis A."/>
            <person name="Montfort J."/>
            <person name="Bouchez O."/>
            <person name="Roques C."/>
            <person name="Iampietro C."/>
            <person name="Lluch J."/>
            <person name="Castinel A."/>
            <person name="Donnadieu C."/>
            <person name="Desvignes T."/>
            <person name="Floi Bucao C."/>
            <person name="Jouanno E."/>
            <person name="Wen M."/>
            <person name="Mejri S."/>
            <person name="Dirks R."/>
            <person name="Jansen H."/>
            <person name="Henkel C."/>
            <person name="Chen W.J."/>
            <person name="Zahm M."/>
            <person name="Cabau C."/>
            <person name="Klopp C."/>
            <person name="Thompson A.W."/>
            <person name="Robinson-Rechavi M."/>
            <person name="Braasch I."/>
            <person name="Lecointre G."/>
            <person name="Bobe J."/>
            <person name="Postlethwait J.H."/>
            <person name="Berthelot C."/>
            <person name="Roest Crollius H."/>
            <person name="Guiguen Y."/>
        </authorList>
    </citation>
    <scope>NUCLEOTIDE SEQUENCE</scope>
    <source>
        <strain evidence="1">WJC10195</strain>
    </source>
</reference>
<gene>
    <name evidence="1" type="ORF">SKAU_G00384120</name>
</gene>
<protein>
    <submittedName>
        <fullName evidence="1">Uncharacterized protein</fullName>
    </submittedName>
</protein>
<proteinExistence type="predicted"/>
<dbReference type="AlphaFoldDB" id="A0A9Q1EE64"/>
<dbReference type="EMBL" id="JAINUF010000019">
    <property type="protein sequence ID" value="KAJ8337192.1"/>
    <property type="molecule type" value="Genomic_DNA"/>
</dbReference>
<comment type="caution">
    <text evidence="1">The sequence shown here is derived from an EMBL/GenBank/DDBJ whole genome shotgun (WGS) entry which is preliminary data.</text>
</comment>
<accession>A0A9Q1EE64</accession>
<keyword evidence="2" id="KW-1185">Reference proteome</keyword>
<name>A0A9Q1EE64_SYNKA</name>
<sequence>MLTLVGLLALRDEGNWKQAETSVSAVGIIPRPSQAGRPRPHAAFERPVICTATLNADIRSAPSGVWSPAAA</sequence>
<dbReference type="Proteomes" id="UP001152622">
    <property type="component" value="Chromosome 19"/>
</dbReference>
<organism evidence="1 2">
    <name type="scientific">Synaphobranchus kaupii</name>
    <name type="common">Kaup's arrowtooth eel</name>
    <dbReference type="NCBI Taxonomy" id="118154"/>
    <lineage>
        <taxon>Eukaryota</taxon>
        <taxon>Metazoa</taxon>
        <taxon>Chordata</taxon>
        <taxon>Craniata</taxon>
        <taxon>Vertebrata</taxon>
        <taxon>Euteleostomi</taxon>
        <taxon>Actinopterygii</taxon>
        <taxon>Neopterygii</taxon>
        <taxon>Teleostei</taxon>
        <taxon>Anguilliformes</taxon>
        <taxon>Synaphobranchidae</taxon>
        <taxon>Synaphobranchus</taxon>
    </lineage>
</organism>
<evidence type="ECO:0000313" key="2">
    <source>
        <dbReference type="Proteomes" id="UP001152622"/>
    </source>
</evidence>
<evidence type="ECO:0000313" key="1">
    <source>
        <dbReference type="EMBL" id="KAJ8337192.1"/>
    </source>
</evidence>